<accession>A0A4Z2IXP2</accession>
<dbReference type="Proteomes" id="UP000314294">
    <property type="component" value="Unassembled WGS sequence"/>
</dbReference>
<dbReference type="AlphaFoldDB" id="A0A4Z2IXP2"/>
<evidence type="ECO:0000313" key="2">
    <source>
        <dbReference type="Proteomes" id="UP000314294"/>
    </source>
</evidence>
<name>A0A4Z2IXP2_9TELE</name>
<sequence length="98" mass="10837">MRLPYIQDGATDGCLALMANGRLVAKFPRRCCGHPSPTIIYTDIHDLVPYAQRVVSVMGAAALGKYNKAQAYENRFYPVRDLDGATRLLAPEVLLISR</sequence>
<reference evidence="1 2" key="1">
    <citation type="submission" date="2019-03" db="EMBL/GenBank/DDBJ databases">
        <title>First draft genome of Liparis tanakae, snailfish: a comprehensive survey of snailfish specific genes.</title>
        <authorList>
            <person name="Kim W."/>
            <person name="Song I."/>
            <person name="Jeong J.-H."/>
            <person name="Kim D."/>
            <person name="Kim S."/>
            <person name="Ryu S."/>
            <person name="Song J.Y."/>
            <person name="Lee S.K."/>
        </authorList>
    </citation>
    <scope>NUCLEOTIDE SEQUENCE [LARGE SCALE GENOMIC DNA]</scope>
    <source>
        <tissue evidence="1">Muscle</tissue>
    </source>
</reference>
<proteinExistence type="predicted"/>
<keyword evidence="2" id="KW-1185">Reference proteome</keyword>
<protein>
    <submittedName>
        <fullName evidence="1">Uncharacterized protein</fullName>
    </submittedName>
</protein>
<dbReference type="EMBL" id="SRLO01000042">
    <property type="protein sequence ID" value="TNN82052.1"/>
    <property type="molecule type" value="Genomic_DNA"/>
</dbReference>
<organism evidence="1 2">
    <name type="scientific">Liparis tanakae</name>
    <name type="common">Tanaka's snailfish</name>
    <dbReference type="NCBI Taxonomy" id="230148"/>
    <lineage>
        <taxon>Eukaryota</taxon>
        <taxon>Metazoa</taxon>
        <taxon>Chordata</taxon>
        <taxon>Craniata</taxon>
        <taxon>Vertebrata</taxon>
        <taxon>Euteleostomi</taxon>
        <taxon>Actinopterygii</taxon>
        <taxon>Neopterygii</taxon>
        <taxon>Teleostei</taxon>
        <taxon>Neoteleostei</taxon>
        <taxon>Acanthomorphata</taxon>
        <taxon>Eupercaria</taxon>
        <taxon>Perciformes</taxon>
        <taxon>Cottioidei</taxon>
        <taxon>Cottales</taxon>
        <taxon>Liparidae</taxon>
        <taxon>Liparis</taxon>
    </lineage>
</organism>
<gene>
    <name evidence="1" type="ORF">EYF80_007698</name>
</gene>
<comment type="caution">
    <text evidence="1">The sequence shown here is derived from an EMBL/GenBank/DDBJ whole genome shotgun (WGS) entry which is preliminary data.</text>
</comment>
<evidence type="ECO:0000313" key="1">
    <source>
        <dbReference type="EMBL" id="TNN82052.1"/>
    </source>
</evidence>